<dbReference type="InterPro" id="IPR001394">
    <property type="entry name" value="Peptidase_C19_UCH"/>
</dbReference>
<accession>A0ABM1QJS2</accession>
<feature type="compositionally biased region" description="Basic and acidic residues" evidence="3">
    <location>
        <begin position="85"/>
        <end position="95"/>
    </location>
</feature>
<evidence type="ECO:0000256" key="2">
    <source>
        <dbReference type="ARBA" id="ARBA00022801"/>
    </source>
</evidence>
<dbReference type="Pfam" id="PF00443">
    <property type="entry name" value="UCH"/>
    <property type="match status" value="1"/>
</dbReference>
<evidence type="ECO:0000259" key="4">
    <source>
        <dbReference type="Pfam" id="PF00443"/>
    </source>
</evidence>
<keyword evidence="2" id="KW-0378">Hydrolase</keyword>
<reference evidence="6" key="2">
    <citation type="submission" date="2025-08" db="UniProtKB">
        <authorList>
            <consortium name="RefSeq"/>
        </authorList>
    </citation>
    <scope>IDENTIFICATION</scope>
    <source>
        <tissue evidence="6">Leaf</tissue>
    </source>
</reference>
<proteinExistence type="predicted"/>
<protein>
    <submittedName>
        <fullName evidence="6">Uncharacterized protein LOC104757169</fullName>
    </submittedName>
</protein>
<gene>
    <name evidence="6" type="primary">LOC104757169</name>
</gene>
<name>A0ABM1QJS2_CAMSA</name>
<dbReference type="GeneID" id="104757169"/>
<dbReference type="RefSeq" id="XP_019087010.1">
    <property type="nucleotide sequence ID" value="XM_019231465.1"/>
</dbReference>
<sequence>MDSKFLLIDNSRIRLLNSLTRLSAFDNRTYILQLLKPFLLNEIVNMEYKAKSDAADAAEADLLIEEEKKPQSKKKNKKNSTSKSRPRDKTVEHKPSVNLEPENTSSSQKTVEDDSMEPGNEIQEEEHHQLDPDLQNLGEDSEPAAAEATTRYNSAFDVTLKVKQLPTRQPTQDSIPKLPSSDSARSIPLYFLIFFDKYTKTYFPSALQKFFDAFVSEVIKNDEGIYSGLLSDLLAYLEEVHYMSSKAAEVLVAILEFWHCWKNQERESLVTRLFTLEENEKMSCTRCRRKSDYPEQSSYGIVMAADSVRDLKCSLGNMEFVDIIKVIRMEFKMFCDLKTGGCGKTNFVHHIISKRPPIFIIVLEWEKSETEKEVFETTKALEWEIDISRLYEGVEPNTNYRLVSMVGCGEEEEEHICIVYEKNRWVKLRRTAFEGEVKDETACLA</sequence>
<evidence type="ECO:0000313" key="5">
    <source>
        <dbReference type="Proteomes" id="UP000694864"/>
    </source>
</evidence>
<evidence type="ECO:0000313" key="6">
    <source>
        <dbReference type="RefSeq" id="XP_019087010.1"/>
    </source>
</evidence>
<dbReference type="PANTHER" id="PTHR22975:SF23">
    <property type="entry name" value="F6D8.33-RELATED"/>
    <property type="match status" value="1"/>
</dbReference>
<keyword evidence="1" id="KW-0833">Ubl conjugation pathway</keyword>
<organism evidence="5 6">
    <name type="scientific">Camelina sativa</name>
    <name type="common">False flax</name>
    <name type="synonym">Myagrum sativum</name>
    <dbReference type="NCBI Taxonomy" id="90675"/>
    <lineage>
        <taxon>Eukaryota</taxon>
        <taxon>Viridiplantae</taxon>
        <taxon>Streptophyta</taxon>
        <taxon>Embryophyta</taxon>
        <taxon>Tracheophyta</taxon>
        <taxon>Spermatophyta</taxon>
        <taxon>Magnoliopsida</taxon>
        <taxon>eudicotyledons</taxon>
        <taxon>Gunneridae</taxon>
        <taxon>Pentapetalae</taxon>
        <taxon>rosids</taxon>
        <taxon>malvids</taxon>
        <taxon>Brassicales</taxon>
        <taxon>Brassicaceae</taxon>
        <taxon>Camelineae</taxon>
        <taxon>Camelina</taxon>
    </lineage>
</organism>
<dbReference type="PANTHER" id="PTHR22975">
    <property type="entry name" value="UBIQUITIN SPECIFIC PROTEINASE"/>
    <property type="match status" value="1"/>
</dbReference>
<feature type="region of interest" description="Disordered" evidence="3">
    <location>
        <begin position="65"/>
        <end position="145"/>
    </location>
</feature>
<dbReference type="InterPro" id="IPR052398">
    <property type="entry name" value="Ubiquitin_hydrolase_53/54"/>
</dbReference>
<evidence type="ECO:0000256" key="1">
    <source>
        <dbReference type="ARBA" id="ARBA00022786"/>
    </source>
</evidence>
<feature type="compositionally biased region" description="Basic residues" evidence="3">
    <location>
        <begin position="71"/>
        <end position="84"/>
    </location>
</feature>
<evidence type="ECO:0000256" key="3">
    <source>
        <dbReference type="SAM" id="MobiDB-lite"/>
    </source>
</evidence>
<dbReference type="Proteomes" id="UP000694864">
    <property type="component" value="Chromosome 2"/>
</dbReference>
<reference evidence="5" key="1">
    <citation type="journal article" date="2014" name="Nat. Commun.">
        <title>The emerging biofuel crop Camelina sativa retains a highly undifferentiated hexaploid genome structure.</title>
        <authorList>
            <person name="Kagale S."/>
            <person name="Koh C."/>
            <person name="Nixon J."/>
            <person name="Bollina V."/>
            <person name="Clarke W.E."/>
            <person name="Tuteja R."/>
            <person name="Spillane C."/>
            <person name="Robinson S.J."/>
            <person name="Links M.G."/>
            <person name="Clarke C."/>
            <person name="Higgins E.E."/>
            <person name="Huebert T."/>
            <person name="Sharpe A.G."/>
            <person name="Parkin I.A."/>
        </authorList>
    </citation>
    <scope>NUCLEOTIDE SEQUENCE [LARGE SCALE GENOMIC DNA]</scope>
    <source>
        <strain evidence="5">cv. DH55</strain>
    </source>
</reference>
<keyword evidence="5" id="KW-1185">Reference proteome</keyword>
<feature type="domain" description="Peptidase C19 ubiquitin carboxyl-terminal hydrolase" evidence="4">
    <location>
        <begin position="196"/>
        <end position="434"/>
    </location>
</feature>